<feature type="domain" description="Cytochrome c-552/4" evidence="2">
    <location>
        <begin position="59"/>
        <end position="129"/>
    </location>
</feature>
<evidence type="ECO:0000259" key="2">
    <source>
        <dbReference type="Pfam" id="PF13435"/>
    </source>
</evidence>
<dbReference type="SUPFAM" id="SSF48695">
    <property type="entry name" value="Multiheme cytochromes"/>
    <property type="match status" value="1"/>
</dbReference>
<keyword evidence="1" id="KW-0732">Signal</keyword>
<feature type="signal peptide" evidence="1">
    <location>
        <begin position="1"/>
        <end position="29"/>
    </location>
</feature>
<dbReference type="InterPro" id="IPR036280">
    <property type="entry name" value="Multihaem_cyt_sf"/>
</dbReference>
<reference evidence="3 4" key="1">
    <citation type="submission" date="2018-10" db="EMBL/GenBank/DDBJ databases">
        <authorList>
            <person name="Chen W.-M."/>
        </authorList>
    </citation>
    <scope>NUCLEOTIDE SEQUENCE [LARGE SCALE GENOMIC DNA]</scope>
    <source>
        <strain evidence="3 4">THS-13</strain>
    </source>
</reference>
<sequence length="435" mass="46822">MRLPTIWGVLCRLWLAAALGLALAPSARAADLHQGVASCAGGICHASSQPLGNSGIRRDEYFIWQQRDPHARATATLGSERSRRIGAALGLDPQSAPQCLACHADAIAPAQRGERWLASDGIGCEVCHGGSERWLAEHSRPGLSLAQKAAMGMTATWQPEVRAALCLDCHQGDTSHPISHAMMAAGHPPLLFELDTFSALQPPHYDRDADYAERKGGADAARDWALGQALAADRLLGALAQGELGKGLMPELVYFDCEACHHPLTAGRWQSGRNAGTAPGTPPLADAPLYWLGLWLQVAAPEAAPDWHRQLLALQASTGQGHAALQLAARTARTQLQERLLPLLRERRLDPTQLKSLLRTIAGTGESVRGRDFLAAQQSAMAALVIGDALTQRGFPQSPAQRQATEALYAAVRERERFRPGDYQAALRRLRDSLP</sequence>
<protein>
    <recommendedName>
        <fullName evidence="2">Cytochrome c-552/4 domain-containing protein</fullName>
    </recommendedName>
</protein>
<dbReference type="EMBL" id="RJVO01000006">
    <property type="protein sequence ID" value="ROH88728.1"/>
    <property type="molecule type" value="Genomic_DNA"/>
</dbReference>
<gene>
    <name evidence="3" type="ORF">ED208_13000</name>
</gene>
<dbReference type="InParanoid" id="A0A3N0V8U0"/>
<dbReference type="Proteomes" id="UP000282106">
    <property type="component" value="Unassembled WGS sequence"/>
</dbReference>
<name>A0A3N0V8U0_9GAMM</name>
<evidence type="ECO:0000256" key="1">
    <source>
        <dbReference type="SAM" id="SignalP"/>
    </source>
</evidence>
<organism evidence="3 4">
    <name type="scientific">Stagnimonas aquatica</name>
    <dbReference type="NCBI Taxonomy" id="2689987"/>
    <lineage>
        <taxon>Bacteria</taxon>
        <taxon>Pseudomonadati</taxon>
        <taxon>Pseudomonadota</taxon>
        <taxon>Gammaproteobacteria</taxon>
        <taxon>Nevskiales</taxon>
        <taxon>Nevskiaceae</taxon>
        <taxon>Stagnimonas</taxon>
    </lineage>
</organism>
<evidence type="ECO:0000313" key="3">
    <source>
        <dbReference type="EMBL" id="ROH88728.1"/>
    </source>
</evidence>
<comment type="caution">
    <text evidence="3">The sequence shown here is derived from an EMBL/GenBank/DDBJ whole genome shotgun (WGS) entry which is preliminary data.</text>
</comment>
<accession>A0A3N0V8U0</accession>
<dbReference type="InterPro" id="IPR023155">
    <property type="entry name" value="Cyt_c-552/4"/>
</dbReference>
<feature type="chain" id="PRO_5018286348" description="Cytochrome c-552/4 domain-containing protein" evidence="1">
    <location>
        <begin position="30"/>
        <end position="435"/>
    </location>
</feature>
<dbReference type="RefSeq" id="WP_123212350.1">
    <property type="nucleotide sequence ID" value="NZ_RJVO01000006.1"/>
</dbReference>
<dbReference type="Pfam" id="PF13435">
    <property type="entry name" value="Cytochrome_C554"/>
    <property type="match status" value="1"/>
</dbReference>
<proteinExistence type="predicted"/>
<keyword evidence="4" id="KW-1185">Reference proteome</keyword>
<dbReference type="AlphaFoldDB" id="A0A3N0V8U0"/>
<dbReference type="Gene3D" id="1.10.1130.10">
    <property type="entry name" value="Flavocytochrome C3, Chain A"/>
    <property type="match status" value="1"/>
</dbReference>
<evidence type="ECO:0000313" key="4">
    <source>
        <dbReference type="Proteomes" id="UP000282106"/>
    </source>
</evidence>